<organism evidence="2 3">
    <name type="scientific">Cohnella abietis</name>
    <dbReference type="NCBI Taxonomy" id="2507935"/>
    <lineage>
        <taxon>Bacteria</taxon>
        <taxon>Bacillati</taxon>
        <taxon>Bacillota</taxon>
        <taxon>Bacilli</taxon>
        <taxon>Bacillales</taxon>
        <taxon>Paenibacillaceae</taxon>
        <taxon>Cohnella</taxon>
    </lineage>
</organism>
<dbReference type="InterPro" id="IPR013978">
    <property type="entry name" value="MEKHLA"/>
</dbReference>
<accession>A0A3T1DAQ6</accession>
<dbReference type="KEGG" id="cohn:KCTCHS21_45900"/>
<gene>
    <name evidence="2" type="ORF">KCTCHS21_45900</name>
</gene>
<protein>
    <submittedName>
        <fullName evidence="2">MEKHLA domain-containing protein</fullName>
    </submittedName>
</protein>
<evidence type="ECO:0000259" key="1">
    <source>
        <dbReference type="Pfam" id="PF08670"/>
    </source>
</evidence>
<keyword evidence="3" id="KW-1185">Reference proteome</keyword>
<proteinExistence type="predicted"/>
<name>A0A3T1DAQ6_9BACL</name>
<sequence length="157" mass="17990">MEPILSMQQIEQLKSHSNLLIDSYYRATGQHLVDYDSKLQEAATVLFEADFVVLSHGTELDPVLNYGNRTALKLWEMDWETFTTTPSRLTAEPMERSEREKLLSNAKKQGYSDGYTGIRISSSGNRFEIIEALIWNVTDLEGRYYGQAATFSKWKPV</sequence>
<dbReference type="AlphaFoldDB" id="A0A3T1DAQ6"/>
<feature type="domain" description="MEKHLA" evidence="1">
    <location>
        <begin position="15"/>
        <end position="155"/>
    </location>
</feature>
<evidence type="ECO:0000313" key="3">
    <source>
        <dbReference type="Proteomes" id="UP000289856"/>
    </source>
</evidence>
<evidence type="ECO:0000313" key="2">
    <source>
        <dbReference type="EMBL" id="BBI35191.1"/>
    </source>
</evidence>
<dbReference type="Pfam" id="PF08670">
    <property type="entry name" value="MEKHLA"/>
    <property type="match status" value="1"/>
</dbReference>
<dbReference type="EMBL" id="AP019400">
    <property type="protein sequence ID" value="BBI35191.1"/>
    <property type="molecule type" value="Genomic_DNA"/>
</dbReference>
<reference evidence="2 3" key="1">
    <citation type="submission" date="2019-01" db="EMBL/GenBank/DDBJ databases">
        <title>Complete genome sequence of Cohnella hallensis HS21 isolated from Korean fir (Abies koreana) rhizospheric soil.</title>
        <authorList>
            <person name="Jiang L."/>
            <person name="Kang S.W."/>
            <person name="Kim S."/>
            <person name="Jung J."/>
            <person name="Kim C.Y."/>
            <person name="Kim D.H."/>
            <person name="Kim S.W."/>
            <person name="Lee J."/>
        </authorList>
    </citation>
    <scope>NUCLEOTIDE SEQUENCE [LARGE SCALE GENOMIC DNA]</scope>
    <source>
        <strain evidence="2 3">HS21</strain>
    </source>
</reference>
<dbReference type="Proteomes" id="UP000289856">
    <property type="component" value="Chromosome"/>
</dbReference>